<reference evidence="1" key="1">
    <citation type="submission" date="2018-06" db="EMBL/GenBank/DDBJ databases">
        <authorList>
            <person name="Zhirakovskaya E."/>
        </authorList>
    </citation>
    <scope>NUCLEOTIDE SEQUENCE</scope>
</reference>
<dbReference type="EMBL" id="UOEK01000289">
    <property type="protein sequence ID" value="VAW04468.1"/>
    <property type="molecule type" value="Genomic_DNA"/>
</dbReference>
<gene>
    <name evidence="1" type="ORF">MNBD_ACTINO02-2131</name>
</gene>
<proteinExistence type="predicted"/>
<accession>A0A3B0SGL2</accession>
<protein>
    <submittedName>
        <fullName evidence="1">Uncharacterized protein</fullName>
    </submittedName>
</protein>
<evidence type="ECO:0000313" key="1">
    <source>
        <dbReference type="EMBL" id="VAW04468.1"/>
    </source>
</evidence>
<organism evidence="1">
    <name type="scientific">hydrothermal vent metagenome</name>
    <dbReference type="NCBI Taxonomy" id="652676"/>
    <lineage>
        <taxon>unclassified sequences</taxon>
        <taxon>metagenomes</taxon>
        <taxon>ecological metagenomes</taxon>
    </lineage>
</organism>
<dbReference type="AlphaFoldDB" id="A0A3B0SGL2"/>
<name>A0A3B0SGL2_9ZZZZ</name>
<sequence>MLQEIACSSCGETEELSGERIAGAISMRCNACGERWERDLTPACRLCGSKDLVAVPHAMVEKSRGTQLSVVGTRIINLCSTCEADSIEQWQRNRPNPLMPRVLPTVGDVDDVLSE</sequence>